<feature type="compositionally biased region" description="Polar residues" evidence="1">
    <location>
        <begin position="862"/>
        <end position="877"/>
    </location>
</feature>
<evidence type="ECO:0000313" key="2">
    <source>
        <dbReference type="EMBL" id="KAJ2895942.1"/>
    </source>
</evidence>
<feature type="region of interest" description="Disordered" evidence="1">
    <location>
        <begin position="1340"/>
        <end position="1371"/>
    </location>
</feature>
<feature type="compositionally biased region" description="Basic and acidic residues" evidence="1">
    <location>
        <begin position="233"/>
        <end position="272"/>
    </location>
</feature>
<feature type="compositionally biased region" description="Basic and acidic residues" evidence="1">
    <location>
        <begin position="1726"/>
        <end position="1736"/>
    </location>
</feature>
<feature type="compositionally biased region" description="Polar residues" evidence="1">
    <location>
        <begin position="1470"/>
        <end position="1505"/>
    </location>
</feature>
<feature type="compositionally biased region" description="Polar residues" evidence="1">
    <location>
        <begin position="693"/>
        <end position="702"/>
    </location>
</feature>
<feature type="compositionally biased region" description="Polar residues" evidence="1">
    <location>
        <begin position="1739"/>
        <end position="1748"/>
    </location>
</feature>
<feature type="compositionally biased region" description="Polar residues" evidence="1">
    <location>
        <begin position="563"/>
        <end position="573"/>
    </location>
</feature>
<evidence type="ECO:0000256" key="1">
    <source>
        <dbReference type="SAM" id="MobiDB-lite"/>
    </source>
</evidence>
<accession>A0AAD5RPG5</accession>
<feature type="compositionally biased region" description="Basic and acidic residues" evidence="1">
    <location>
        <begin position="1038"/>
        <end position="1048"/>
    </location>
</feature>
<protein>
    <submittedName>
        <fullName evidence="2">Uncharacterized protein</fullName>
    </submittedName>
</protein>
<dbReference type="PANTHER" id="PTHR42105:SF1">
    <property type="entry name" value="TRANSALDOLASE"/>
    <property type="match status" value="1"/>
</dbReference>
<keyword evidence="3" id="KW-1185">Reference proteome</keyword>
<feature type="region of interest" description="Disordered" evidence="1">
    <location>
        <begin position="890"/>
        <end position="947"/>
    </location>
</feature>
<dbReference type="Proteomes" id="UP001201980">
    <property type="component" value="Unassembled WGS sequence"/>
</dbReference>
<dbReference type="PANTHER" id="PTHR42105">
    <property type="entry name" value="DIM2-ASSOCIATED PROTEIN 1"/>
    <property type="match status" value="1"/>
</dbReference>
<feature type="region of interest" description="Disordered" evidence="1">
    <location>
        <begin position="1"/>
        <end position="347"/>
    </location>
</feature>
<feature type="compositionally biased region" description="Basic and acidic residues" evidence="1">
    <location>
        <begin position="664"/>
        <end position="675"/>
    </location>
</feature>
<feature type="region of interest" description="Disordered" evidence="1">
    <location>
        <begin position="970"/>
        <end position="992"/>
    </location>
</feature>
<feature type="compositionally biased region" description="Polar residues" evidence="1">
    <location>
        <begin position="776"/>
        <end position="793"/>
    </location>
</feature>
<feature type="compositionally biased region" description="Low complexity" evidence="1">
    <location>
        <begin position="806"/>
        <end position="821"/>
    </location>
</feature>
<feature type="compositionally biased region" description="Basic and acidic residues" evidence="1">
    <location>
        <begin position="496"/>
        <end position="510"/>
    </location>
</feature>
<feature type="compositionally biased region" description="Basic and acidic residues" evidence="1">
    <location>
        <begin position="1612"/>
        <end position="1624"/>
    </location>
</feature>
<proteinExistence type="predicted"/>
<comment type="caution">
    <text evidence="2">The sequence shown here is derived from an EMBL/GenBank/DDBJ whole genome shotgun (WGS) entry which is preliminary data.</text>
</comment>
<name>A0AAD5RPG5_9PEZI</name>
<feature type="region of interest" description="Disordered" evidence="1">
    <location>
        <begin position="362"/>
        <end position="449"/>
    </location>
</feature>
<feature type="compositionally biased region" description="Polar residues" evidence="1">
    <location>
        <begin position="980"/>
        <end position="992"/>
    </location>
</feature>
<feature type="compositionally biased region" description="Polar residues" evidence="1">
    <location>
        <begin position="372"/>
        <end position="387"/>
    </location>
</feature>
<gene>
    <name evidence="2" type="ORF">MKZ38_006024</name>
</gene>
<feature type="region of interest" description="Disordered" evidence="1">
    <location>
        <begin position="1235"/>
        <end position="1264"/>
    </location>
</feature>
<feature type="compositionally biased region" description="Acidic residues" evidence="1">
    <location>
        <begin position="613"/>
        <end position="623"/>
    </location>
</feature>
<feature type="region of interest" description="Disordered" evidence="1">
    <location>
        <begin position="475"/>
        <end position="756"/>
    </location>
</feature>
<feature type="region of interest" description="Disordered" evidence="1">
    <location>
        <begin position="776"/>
        <end position="878"/>
    </location>
</feature>
<feature type="compositionally biased region" description="Basic and acidic residues" evidence="1">
    <location>
        <begin position="390"/>
        <end position="400"/>
    </location>
</feature>
<feature type="compositionally biased region" description="Low complexity" evidence="1">
    <location>
        <begin position="1347"/>
        <end position="1362"/>
    </location>
</feature>
<feature type="region of interest" description="Disordered" evidence="1">
    <location>
        <begin position="1026"/>
        <end position="1048"/>
    </location>
</feature>
<feature type="compositionally biased region" description="Low complexity" evidence="1">
    <location>
        <begin position="308"/>
        <end position="331"/>
    </location>
</feature>
<feature type="compositionally biased region" description="Polar residues" evidence="1">
    <location>
        <begin position="332"/>
        <end position="344"/>
    </location>
</feature>
<feature type="compositionally biased region" description="Basic and acidic residues" evidence="1">
    <location>
        <begin position="1513"/>
        <end position="1525"/>
    </location>
</feature>
<feature type="compositionally biased region" description="Basic and acidic residues" evidence="1">
    <location>
        <begin position="413"/>
        <end position="449"/>
    </location>
</feature>
<feature type="compositionally biased region" description="Low complexity" evidence="1">
    <location>
        <begin position="475"/>
        <end position="485"/>
    </location>
</feature>
<feature type="compositionally biased region" description="Basic and acidic residues" evidence="1">
    <location>
        <begin position="897"/>
        <end position="917"/>
    </location>
</feature>
<feature type="compositionally biased region" description="Basic residues" evidence="1">
    <location>
        <begin position="109"/>
        <end position="125"/>
    </location>
</feature>
<feature type="compositionally biased region" description="Low complexity" evidence="1">
    <location>
        <begin position="736"/>
        <end position="747"/>
    </location>
</feature>
<feature type="compositionally biased region" description="Basic and acidic residues" evidence="1">
    <location>
        <begin position="794"/>
        <end position="803"/>
    </location>
</feature>
<feature type="compositionally biased region" description="Basic and acidic residues" evidence="1">
    <location>
        <begin position="539"/>
        <end position="557"/>
    </location>
</feature>
<organism evidence="2 3">
    <name type="scientific">Zalerion maritima</name>
    <dbReference type="NCBI Taxonomy" id="339359"/>
    <lineage>
        <taxon>Eukaryota</taxon>
        <taxon>Fungi</taxon>
        <taxon>Dikarya</taxon>
        <taxon>Ascomycota</taxon>
        <taxon>Pezizomycotina</taxon>
        <taxon>Sordariomycetes</taxon>
        <taxon>Lulworthiomycetidae</taxon>
        <taxon>Lulworthiales</taxon>
        <taxon>Lulworthiaceae</taxon>
        <taxon>Zalerion</taxon>
    </lineage>
</organism>
<reference evidence="2" key="1">
    <citation type="submission" date="2022-07" db="EMBL/GenBank/DDBJ databases">
        <title>Draft genome sequence of Zalerion maritima ATCC 34329, a (micro)plastics degrading marine fungus.</title>
        <authorList>
            <person name="Paco A."/>
            <person name="Goncalves M.F.M."/>
            <person name="Rocha-Santos T.A.P."/>
            <person name="Alves A."/>
        </authorList>
    </citation>
    <scope>NUCLEOTIDE SEQUENCE</scope>
    <source>
        <strain evidence="2">ATCC 34329</strain>
    </source>
</reference>
<feature type="compositionally biased region" description="Polar residues" evidence="1">
    <location>
        <begin position="1526"/>
        <end position="1535"/>
    </location>
</feature>
<dbReference type="EMBL" id="JAKWBI020000366">
    <property type="protein sequence ID" value="KAJ2895942.1"/>
    <property type="molecule type" value="Genomic_DNA"/>
</dbReference>
<feature type="region of interest" description="Disordered" evidence="1">
    <location>
        <begin position="1387"/>
        <end position="1748"/>
    </location>
</feature>
<evidence type="ECO:0000313" key="3">
    <source>
        <dbReference type="Proteomes" id="UP001201980"/>
    </source>
</evidence>
<feature type="compositionally biased region" description="Polar residues" evidence="1">
    <location>
        <begin position="181"/>
        <end position="193"/>
    </location>
</feature>
<feature type="compositionally biased region" description="Low complexity" evidence="1">
    <location>
        <begin position="1456"/>
        <end position="1469"/>
    </location>
</feature>
<sequence>MGVESKRIPPLPAPTETESNAPSEPHSDIETDVTASHTGDEKSSYSLPDDGTPVTIKTRGHKHTKSQTSLLIEYFENGKAGPSTAERKPSVRVRLTPSSKSRENDHHIRITKTKNSRKVSKRKRVSQAGHDENDENVDLDISYHASATEESNVSRPIDVEIDRSNRRPRRPASPLIPGSAIESSRGSYLQSEISAIPTDSFLDGGSFGRSDYKGGIDSSFHTDSQAGGGFFDKMPREKTSSGRDRDRATVSKPRDRDRDKDRERERDRGERERKHKSSSGKSRSSSVSERHADGIKSPRRSSRSHQESVLSAADSSVLSSQVSASQHSKLSGTSKASGTSSINNPKLLETVEDAIRRLILPELNALKREQSQKGPRSDSLTASSVTNTSRDSRDSRDDRSTRRRSSRSAASRDTSRYHESRNREARNDLEEGSPRDAESDSIDLRMEDYGTLHHNHDELKAGSAGAALGAAGAMVASSLDGSPSDVSKRRRRRSEKKLSSKSRDRIHNDEDGLEAPPPPMPLSSEVYTDLTRTSILSADTDRPHSATEELTPVHEVSRGVPSVDSTPTPSGTPKATIEQLGAAHANISHGDLKQLPSRRTREFPSGIEGPVQPEEEEYDEEEFYQDRYPEYYDQDVPAPLNYTPYQPASRGLSPIESVSGYTDAHSEVQQHRDSRLTQTTGSYSPEKPEEGISNISAPSNVRSHGFEDSEVGSLRSSGVDAYRNSTYTNDSELDRVQSGQAVQQVGANPDFVNSPVGIESNVASLVEGSVVEPSVLSTGYNQQQRGSQESMTSLEEHRPRSAADARGMSPSSRGMSPGSPSVASRRQLFEERMGSPASRKSNLSREYQEYEPDQYGRKVPMTANTRQSVESPTPSETAITGAAVGAAAAALRAAQGKHHDTSGTDIVRNKSFKERAQTRQPAATPKHSVDRFSFEGSPTMEATAGPDMSMPEVGYGLEDHSMVDEPLGHEHSLEEEELQQARSANATPTPSNIDRSMNFGDYTAPAAAAAAGAGAGAGAAAGAVYASHSRQPSQDPSEDFRRTSQDRKRETIITNPYENASPVPILGDANEQMLGGSMANQYGAPPFPSGTPGLAGKVDEGYISQGPNRTPDMQVKGKGVDFMDQNQFGGPVDDPFGGNKNHSRHLSGMSQGMASPFYDAATGTGIDRIESKDIVALMQHLMVRDAQRSARDTEILVTLVRTAADMRNSFDAVTKLLGDVENTIITEVQDNTDKTVRTHLGGPRPYPGSVAPRSVHNGSQAGTDEAAVKKRNFLQKALKGLSMKGNNDLGRIEDMLMQLLSEVDVLKARTVGPAGTRSTVHEPSFDNLQPEVQYEQDRGYEPEGMAGTSTTSHGSQSGHLSLPQRGPSAKLGYDRKFSAENRISTVHEHEDEYEDQPPTPRQDHYANPDMLMTPTRDVRGSSVPLATPPQTAHGAAGGSMSQENTPKEKGKKHKSSSSSSWFPKISRWSETTASSVGNKFRMSGSSKRNQSGDLAQQPASRSGSELGQYDADGFLRTDPNGDDRVQMQTGYSDQGLTAPLIPPPHPGTYMTPEDPKYHAHRNSLNLQHPQPRPGNTEKYKLALETSAQDFEPVPMSPRSGNWGGSVNSLNRLAEEPPHYADGSHEAAAGQEFWSPTSPSSGGPPRPPKQPLDYDGLSTPAKGSRISKLQQQTSPLPYHSVESGYGTATTGAGYGSPKYENRHLTATSGVPTRRPSGPRAMTPKNDSSPDGRKKRDTFGTVGSQDSETF</sequence>